<evidence type="ECO:0000256" key="4">
    <source>
        <dbReference type="ARBA" id="ARBA00022490"/>
    </source>
</evidence>
<feature type="compositionally biased region" description="Low complexity" evidence="8">
    <location>
        <begin position="62"/>
        <end position="75"/>
    </location>
</feature>
<dbReference type="AlphaFoldDB" id="A0A9W6YUW7"/>
<gene>
    <name evidence="9" type="ORF">Amon01_000304400</name>
</gene>
<dbReference type="Pfam" id="PF13945">
    <property type="entry name" value="NST1"/>
    <property type="match status" value="1"/>
</dbReference>
<dbReference type="InterPro" id="IPR025279">
    <property type="entry name" value="NST1"/>
</dbReference>
<feature type="region of interest" description="Disordered" evidence="8">
    <location>
        <begin position="335"/>
        <end position="420"/>
    </location>
</feature>
<evidence type="ECO:0000256" key="6">
    <source>
        <dbReference type="ARBA" id="ARBA00023054"/>
    </source>
</evidence>
<feature type="compositionally biased region" description="Basic and acidic residues" evidence="8">
    <location>
        <begin position="459"/>
        <end position="471"/>
    </location>
</feature>
<evidence type="ECO:0000256" key="1">
    <source>
        <dbReference type="ARBA" id="ARBA00004496"/>
    </source>
</evidence>
<sequence length="554" mass="65880">MSTNLIAGEDVHFDYSQKETQQRKRKMQVQINDPNAEYPASRVIKQGANGDVIVSPMDNNEQQQIQQKGQHQQQLQPPPHQYNEEEYDDDDYEEQEHERCCHHHCNHDHEHNEDYDYDEEEDEECYGDDDDDHYHCPHHHHSHKQRHQNNSNSALGSVEQQTEVIRHQARKPVFGNYLWDSDTPADEQAKIKQFWIGLSNEKRRDIISVTNEEIMTVIRDEQKANCNCKICGNRKFTLERELEKLYQLFFNAKTLAGDTVDSNQINSSLLDFILGVKNQQTLLAESLARLGQSTNNDGSLNVQSKTDVMSVAEDLLKNNGKRFIDMVEQLDHERHGRETLQKIPGAFPTDENHDNSESEFEYDGENDLDEDGDEDEEEYEDEDDDDDDDEEDCDHDYDDEEDDDDDDEDEEYTAKKRGEETYKLWQLITSKILRTKLMAAYKEKVAEDSKRQLIEELEAEERKKKAKEEEKRKKKEKMKEKKRQIQQAKEEERKRKELERLEQERQHQEELQRKTIEGRKRKEAERKLRVEEKKRQKEEQRRKREAEQERQQRG</sequence>
<dbReference type="GO" id="GO:0005737">
    <property type="term" value="C:cytoplasm"/>
    <property type="evidence" value="ECO:0007669"/>
    <property type="project" value="UniProtKB-SubCell"/>
</dbReference>
<evidence type="ECO:0000256" key="2">
    <source>
        <dbReference type="ARBA" id="ARBA00007112"/>
    </source>
</evidence>
<dbReference type="Proteomes" id="UP001165063">
    <property type="component" value="Unassembled WGS sequence"/>
</dbReference>
<feature type="compositionally biased region" description="Acidic residues" evidence="8">
    <location>
        <begin position="84"/>
        <end position="94"/>
    </location>
</feature>
<reference evidence="9" key="1">
    <citation type="submission" date="2023-04" db="EMBL/GenBank/DDBJ databases">
        <title>Ambrosiozyma monospora NBRC 1965.</title>
        <authorList>
            <person name="Ichikawa N."/>
            <person name="Sato H."/>
            <person name="Tonouchi N."/>
        </authorList>
    </citation>
    <scope>NUCLEOTIDE SEQUENCE</scope>
    <source>
        <strain evidence="9">NBRC 1965</strain>
    </source>
</reference>
<feature type="compositionally biased region" description="Polar residues" evidence="8">
    <location>
        <begin position="148"/>
        <end position="160"/>
    </location>
</feature>
<evidence type="ECO:0000256" key="3">
    <source>
        <dbReference type="ARBA" id="ARBA00020733"/>
    </source>
</evidence>
<evidence type="ECO:0000313" key="9">
    <source>
        <dbReference type="EMBL" id="GMG25050.1"/>
    </source>
</evidence>
<evidence type="ECO:0000256" key="8">
    <source>
        <dbReference type="SAM" id="MobiDB-lite"/>
    </source>
</evidence>
<protein>
    <recommendedName>
        <fullName evidence="3 7">Stress response protein NST1</fullName>
    </recommendedName>
</protein>
<keyword evidence="6 7" id="KW-0175">Coiled coil</keyword>
<organism evidence="9 10">
    <name type="scientific">Ambrosiozyma monospora</name>
    <name type="common">Yeast</name>
    <name type="synonym">Endomycopsis monosporus</name>
    <dbReference type="NCBI Taxonomy" id="43982"/>
    <lineage>
        <taxon>Eukaryota</taxon>
        <taxon>Fungi</taxon>
        <taxon>Dikarya</taxon>
        <taxon>Ascomycota</taxon>
        <taxon>Saccharomycotina</taxon>
        <taxon>Pichiomycetes</taxon>
        <taxon>Pichiales</taxon>
        <taxon>Pichiaceae</taxon>
        <taxon>Ambrosiozyma</taxon>
    </lineage>
</organism>
<dbReference type="EMBL" id="BSXU01001215">
    <property type="protein sequence ID" value="GMG25050.1"/>
    <property type="molecule type" value="Genomic_DNA"/>
</dbReference>
<dbReference type="OrthoDB" id="21629at2759"/>
<feature type="region of interest" description="Disordered" evidence="8">
    <location>
        <begin position="136"/>
        <end position="160"/>
    </location>
</feature>
<feature type="region of interest" description="Disordered" evidence="8">
    <location>
        <begin position="1"/>
        <end position="94"/>
    </location>
</feature>
<keyword evidence="4 7" id="KW-0963">Cytoplasm</keyword>
<comment type="similarity">
    <text evidence="2 7">Belongs to the NST1 family.</text>
</comment>
<comment type="subcellular location">
    <subcellularLocation>
        <location evidence="1 7">Cytoplasm</location>
    </subcellularLocation>
</comment>
<keyword evidence="10" id="KW-1185">Reference proteome</keyword>
<evidence type="ECO:0000256" key="7">
    <source>
        <dbReference type="RuleBase" id="RU049441"/>
    </source>
</evidence>
<comment type="function">
    <text evidence="7">May act as a negative regulator of salt tolerance.</text>
</comment>
<name>A0A9W6YUW7_AMBMO</name>
<feature type="compositionally biased region" description="Basic residues" evidence="8">
    <location>
        <begin position="136"/>
        <end position="147"/>
    </location>
</feature>
<proteinExistence type="inferred from homology"/>
<evidence type="ECO:0000256" key="5">
    <source>
        <dbReference type="ARBA" id="ARBA00023016"/>
    </source>
</evidence>
<comment type="caution">
    <text evidence="9">The sequence shown here is derived from an EMBL/GenBank/DDBJ whole genome shotgun (WGS) entry which is preliminary data.</text>
</comment>
<feature type="compositionally biased region" description="Basic and acidic residues" evidence="8">
    <location>
        <begin position="488"/>
        <end position="554"/>
    </location>
</feature>
<feature type="region of interest" description="Disordered" evidence="8">
    <location>
        <begin position="459"/>
        <end position="554"/>
    </location>
</feature>
<feature type="compositionally biased region" description="Acidic residues" evidence="8">
    <location>
        <begin position="357"/>
        <end position="411"/>
    </location>
</feature>
<accession>A0A9W6YUW7</accession>
<evidence type="ECO:0000313" key="10">
    <source>
        <dbReference type="Proteomes" id="UP001165063"/>
    </source>
</evidence>
<feature type="compositionally biased region" description="Basic and acidic residues" evidence="8">
    <location>
        <begin position="9"/>
        <end position="22"/>
    </location>
</feature>
<feature type="compositionally biased region" description="Basic residues" evidence="8">
    <location>
        <begin position="472"/>
        <end position="484"/>
    </location>
</feature>
<keyword evidence="5 7" id="KW-0346">Stress response</keyword>